<gene>
    <name evidence="4" type="ORF">F9B74_03660</name>
</gene>
<evidence type="ECO:0000256" key="1">
    <source>
        <dbReference type="ARBA" id="ARBA00023125"/>
    </source>
</evidence>
<dbReference type="InterPro" id="IPR009057">
    <property type="entry name" value="Homeodomain-like_sf"/>
</dbReference>
<sequence length="187" mass="22387">MNKIKKVDLRVIKTKRAIQNALITLLDEKEFRDIQVQEIIERALINRSTFYKYYRGKSDLVGQLITDFRTNYQKIVRQRFESQNLRLFMQKIAITIEQHRALILALWKINTKRHHLRKDMDLILQDAFLHYATQQNPHKDWSYQAAMFATLALATNQYFFEQEKDLPIPAVFDMWQDIVDIAKRNEG</sequence>
<feature type="domain" description="HTH tetR-type" evidence="3">
    <location>
        <begin position="12"/>
        <end position="72"/>
    </location>
</feature>
<dbReference type="PROSITE" id="PS50977">
    <property type="entry name" value="HTH_TETR_2"/>
    <property type="match status" value="1"/>
</dbReference>
<dbReference type="RefSeq" id="WP_163764096.1">
    <property type="nucleotide sequence ID" value="NZ_JAAGYR010000005.1"/>
</dbReference>
<dbReference type="Proteomes" id="UP000477651">
    <property type="component" value="Unassembled WGS sequence"/>
</dbReference>
<dbReference type="InterPro" id="IPR050624">
    <property type="entry name" value="HTH-type_Tx_Regulator"/>
</dbReference>
<proteinExistence type="predicted"/>
<dbReference type="PANTHER" id="PTHR43479">
    <property type="entry name" value="ACREF/ENVCD OPERON REPRESSOR-RELATED"/>
    <property type="match status" value="1"/>
</dbReference>
<evidence type="ECO:0000313" key="4">
    <source>
        <dbReference type="EMBL" id="NEN75423.1"/>
    </source>
</evidence>
<name>A0A6L9Y4Z0_9BURK</name>
<dbReference type="EMBL" id="JAAGYR010000005">
    <property type="protein sequence ID" value="NEN75423.1"/>
    <property type="molecule type" value="Genomic_DNA"/>
</dbReference>
<evidence type="ECO:0000313" key="5">
    <source>
        <dbReference type="Proteomes" id="UP000477651"/>
    </source>
</evidence>
<evidence type="ECO:0000256" key="2">
    <source>
        <dbReference type="PROSITE-ProRule" id="PRU00335"/>
    </source>
</evidence>
<protein>
    <submittedName>
        <fullName evidence="4">TetR family transcriptional regulator</fullName>
    </submittedName>
</protein>
<dbReference type="AlphaFoldDB" id="A0A6L9Y4Z0"/>
<dbReference type="Pfam" id="PF00440">
    <property type="entry name" value="TetR_N"/>
    <property type="match status" value="1"/>
</dbReference>
<feature type="DNA-binding region" description="H-T-H motif" evidence="2">
    <location>
        <begin position="35"/>
        <end position="54"/>
    </location>
</feature>
<dbReference type="GO" id="GO:0003677">
    <property type="term" value="F:DNA binding"/>
    <property type="evidence" value="ECO:0007669"/>
    <property type="project" value="UniProtKB-UniRule"/>
</dbReference>
<dbReference type="Gene3D" id="1.10.357.10">
    <property type="entry name" value="Tetracycline Repressor, domain 2"/>
    <property type="match status" value="1"/>
</dbReference>
<evidence type="ECO:0000259" key="3">
    <source>
        <dbReference type="PROSITE" id="PS50977"/>
    </source>
</evidence>
<accession>A0A6L9Y4Z0</accession>
<dbReference type="SUPFAM" id="SSF46689">
    <property type="entry name" value="Homeodomain-like"/>
    <property type="match status" value="1"/>
</dbReference>
<dbReference type="PANTHER" id="PTHR43479:SF7">
    <property type="entry name" value="TETR-FAMILY TRANSCRIPTIONAL REGULATOR"/>
    <property type="match status" value="1"/>
</dbReference>
<dbReference type="InterPro" id="IPR001647">
    <property type="entry name" value="HTH_TetR"/>
</dbReference>
<reference evidence="4 5" key="1">
    <citation type="submission" date="2020-02" db="EMBL/GenBank/DDBJ databases">
        <title>Pelistega sp. NLN82 were isolated from wild rodents of the Hainan Island.</title>
        <authorList>
            <person name="Niu N."/>
            <person name="Zhou J."/>
        </authorList>
    </citation>
    <scope>NUCLEOTIDE SEQUENCE [LARGE SCALE GENOMIC DNA]</scope>
    <source>
        <strain evidence="4 5">NLN82</strain>
    </source>
</reference>
<keyword evidence="5" id="KW-1185">Reference proteome</keyword>
<keyword evidence="1 2" id="KW-0238">DNA-binding</keyword>
<comment type="caution">
    <text evidence="4">The sequence shown here is derived from an EMBL/GenBank/DDBJ whole genome shotgun (WGS) entry which is preliminary data.</text>
</comment>
<organism evidence="4 5">
    <name type="scientific">Pelistega ratti</name>
    <dbReference type="NCBI Taxonomy" id="2652177"/>
    <lineage>
        <taxon>Bacteria</taxon>
        <taxon>Pseudomonadati</taxon>
        <taxon>Pseudomonadota</taxon>
        <taxon>Betaproteobacteria</taxon>
        <taxon>Burkholderiales</taxon>
        <taxon>Alcaligenaceae</taxon>
        <taxon>Pelistega</taxon>
    </lineage>
</organism>